<dbReference type="Proteomes" id="UP000225202">
    <property type="component" value="Segment"/>
</dbReference>
<sequence>MRNNKSETKLFYTLKELQDYIDTLNVLDNTKVYTIDVRDKLRDEYKPNGPEFNKYMKERVKQWCTEREVYYSEYEPVFTSSKMLLDDFNDWNNSDISYKLFMGLFKEIAKDSGTNLERTRLRVNGELEYGFIGVKINGYYSKQL</sequence>
<evidence type="ECO:0000313" key="2">
    <source>
        <dbReference type="Proteomes" id="UP000225202"/>
    </source>
</evidence>
<protein>
    <submittedName>
        <fullName evidence="1">Uncharacterized protein</fullName>
    </submittedName>
</protein>
<evidence type="ECO:0000313" key="1">
    <source>
        <dbReference type="EMBL" id="ASZ75660.1"/>
    </source>
</evidence>
<gene>
    <name evidence="1" type="ORF">phiSHEF5_04</name>
</gene>
<proteinExistence type="predicted"/>
<accession>A0A249XUJ4</accession>
<keyword evidence="2" id="KW-1185">Reference proteome</keyword>
<organism evidence="1 2">
    <name type="scientific">Enterococcus phage phiSHEF5</name>
    <dbReference type="NCBI Taxonomy" id="2030924"/>
    <lineage>
        <taxon>Viruses</taxon>
        <taxon>Duplodnaviria</taxon>
        <taxon>Heunggongvirae</taxon>
        <taxon>Uroviricota</taxon>
        <taxon>Caudoviricetes</taxon>
        <taxon>Efquatrovirus</taxon>
        <taxon>Efquatrovirus SHEF5</taxon>
    </lineage>
</organism>
<reference evidence="1 2" key="1">
    <citation type="submission" date="2017-08" db="EMBL/GenBank/DDBJ databases">
        <title>Sequence of Bacteriophage phiSHEF5, isolated from wastewater with target organism Enterococcus faecalis EF2.</title>
        <authorList>
            <person name="Stafford G.P."/>
            <person name="Al-Zubidi M.I."/>
        </authorList>
    </citation>
    <scope>NUCLEOTIDE SEQUENCE [LARGE SCALE GENOMIC DNA]</scope>
</reference>
<dbReference type="EMBL" id="MF678790">
    <property type="protein sequence ID" value="ASZ75660.1"/>
    <property type="molecule type" value="Genomic_DNA"/>
</dbReference>
<name>A0A249XUJ4_9CAUD</name>